<organism evidence="4 5">
    <name type="scientific">Candidatus Syntrophonatronum acetioxidans</name>
    <dbReference type="NCBI Taxonomy" id="1795816"/>
    <lineage>
        <taxon>Bacteria</taxon>
        <taxon>Bacillati</taxon>
        <taxon>Bacillota</taxon>
        <taxon>Clostridia</taxon>
        <taxon>Eubacteriales</taxon>
        <taxon>Syntrophomonadaceae</taxon>
        <taxon>Candidatus Syntrophonatronum</taxon>
    </lineage>
</organism>
<keyword evidence="2" id="KW-0812">Transmembrane</keyword>
<reference evidence="4 5" key="1">
    <citation type="submission" date="2018-08" db="EMBL/GenBank/DDBJ databases">
        <title>The metabolism and importance of syntrophic acetate oxidation coupled to methane or sulfide production in haloalkaline environments.</title>
        <authorList>
            <person name="Timmers P.H.A."/>
            <person name="Vavourakis C.D."/>
            <person name="Sorokin D.Y."/>
            <person name="Sinninghe Damste J.S."/>
            <person name="Muyzer G."/>
            <person name="Stams A.J.M."/>
            <person name="Plugge C.M."/>
        </authorList>
    </citation>
    <scope>NUCLEOTIDE SEQUENCE [LARGE SCALE GENOMIC DNA]</scope>
    <source>
        <strain evidence="4">MSAO_Bac1</strain>
    </source>
</reference>
<dbReference type="InterPro" id="IPR027783">
    <property type="entry name" value="Bacterial_PH-related"/>
</dbReference>
<feature type="compositionally biased region" description="Acidic residues" evidence="1">
    <location>
        <begin position="181"/>
        <end position="191"/>
    </location>
</feature>
<evidence type="ECO:0000256" key="1">
    <source>
        <dbReference type="SAM" id="MobiDB-lite"/>
    </source>
</evidence>
<proteinExistence type="predicted"/>
<feature type="transmembrane region" description="Helical" evidence="2">
    <location>
        <begin position="22"/>
        <end position="39"/>
    </location>
</feature>
<feature type="transmembrane region" description="Helical" evidence="2">
    <location>
        <begin position="45"/>
        <end position="62"/>
    </location>
</feature>
<keyword evidence="2" id="KW-1133">Transmembrane helix</keyword>
<comment type="caution">
    <text evidence="4">The sequence shown here is derived from an EMBL/GenBank/DDBJ whole genome shotgun (WGS) entry which is preliminary data.</text>
</comment>
<dbReference type="Pfam" id="PF10882">
    <property type="entry name" value="bPH_5"/>
    <property type="match status" value="1"/>
</dbReference>
<evidence type="ECO:0000313" key="5">
    <source>
        <dbReference type="Proteomes" id="UP000285138"/>
    </source>
</evidence>
<feature type="domain" description="Bacterial Pleckstrin homology" evidence="3">
    <location>
        <begin position="67"/>
        <end position="156"/>
    </location>
</feature>
<accession>A0A424YA23</accession>
<evidence type="ECO:0000256" key="2">
    <source>
        <dbReference type="SAM" id="Phobius"/>
    </source>
</evidence>
<sequence>MPQEGNNNIVARKIIKAQESRYLILFFSLLVVVISLLVLQLTDSFVAAFLTLIVLFYIVSAPQARLDYYVVNDNLVLGNLKGKKIINISEVKDFKILDLPLTTLPFLTNGVGYHVGTPKIIDLGRVELSASAFPAKTLIIITEDTKIGITPADPQVALGFLKDLKEKSDAGEGAEEGGWSDQDETEKDLDEVENKEGKSLYN</sequence>
<feature type="region of interest" description="Disordered" evidence="1">
    <location>
        <begin position="168"/>
        <end position="202"/>
    </location>
</feature>
<feature type="compositionally biased region" description="Basic and acidic residues" evidence="1">
    <location>
        <begin position="192"/>
        <end position="202"/>
    </location>
</feature>
<gene>
    <name evidence="4" type="ORF">D5R97_09705</name>
</gene>
<evidence type="ECO:0000259" key="3">
    <source>
        <dbReference type="Pfam" id="PF10882"/>
    </source>
</evidence>
<dbReference type="AlphaFoldDB" id="A0A424YA23"/>
<name>A0A424YA23_9FIRM</name>
<evidence type="ECO:0000313" key="4">
    <source>
        <dbReference type="EMBL" id="RQD73257.1"/>
    </source>
</evidence>
<keyword evidence="2" id="KW-0472">Membrane</keyword>
<protein>
    <recommendedName>
        <fullName evidence="3">Bacterial Pleckstrin homology domain-containing protein</fullName>
    </recommendedName>
</protein>
<dbReference type="Proteomes" id="UP000285138">
    <property type="component" value="Unassembled WGS sequence"/>
</dbReference>
<dbReference type="EMBL" id="QZAA01000268">
    <property type="protein sequence ID" value="RQD73257.1"/>
    <property type="molecule type" value="Genomic_DNA"/>
</dbReference>